<evidence type="ECO:0000259" key="2">
    <source>
        <dbReference type="PROSITE" id="PS51898"/>
    </source>
</evidence>
<dbReference type="Proteomes" id="UP001526143">
    <property type="component" value="Unassembled WGS sequence"/>
</dbReference>
<comment type="caution">
    <text evidence="3">The sequence shown here is derived from an EMBL/GenBank/DDBJ whole genome shotgun (WGS) entry which is preliminary data.</text>
</comment>
<feature type="domain" description="Tyr recombinase" evidence="2">
    <location>
        <begin position="191"/>
        <end position="355"/>
    </location>
</feature>
<name>A0ABT3B3S2_9CYAN</name>
<protein>
    <submittedName>
        <fullName evidence="3">Site-specific integrase</fullName>
    </submittedName>
</protein>
<sequence>MEFSDQLSTINIRLKTARIGVAVCQVKNRLYLRATLPPKPNSTKTNSHQQWLSLGIYANKDGLKRAEAEAHKLGGLLACKDFKWELYLKNPGESPGNSIKDWIRKFEKFYFETRQRNHQTETTWKIDYLAVFNKLPGESLSSAVILKAVTNTRPDTKTRKRTCMALSALAKFAEIDINLKSYAGRYSPRKVTPRDLPHDTAIAQHFYQIEDEAWRWVYGMLATYGLRNHEVFRLDFAAIARGDYIVNVGENSKTGARRVWPCFPEWFDQFNLQEVKLPKVNLDRPNAEVGHAATTWFHRHIPFQAYDLRHCWAVRTLEFGLDVSLAAQQMGHSAQTHTELYHHWINERHHQRAFELMMHRTERPTAPVVLGYSKDVKFR</sequence>
<evidence type="ECO:0000256" key="1">
    <source>
        <dbReference type="ARBA" id="ARBA00023172"/>
    </source>
</evidence>
<dbReference type="RefSeq" id="WP_263747657.1">
    <property type="nucleotide sequence ID" value="NZ_JAOWRF010000302.1"/>
</dbReference>
<organism evidence="3 4">
    <name type="scientific">Plectonema radiosum NIES-515</name>
    <dbReference type="NCBI Taxonomy" id="2986073"/>
    <lineage>
        <taxon>Bacteria</taxon>
        <taxon>Bacillati</taxon>
        <taxon>Cyanobacteriota</taxon>
        <taxon>Cyanophyceae</taxon>
        <taxon>Oscillatoriophycideae</taxon>
        <taxon>Oscillatoriales</taxon>
        <taxon>Microcoleaceae</taxon>
        <taxon>Plectonema</taxon>
    </lineage>
</organism>
<keyword evidence="1" id="KW-0233">DNA recombination</keyword>
<keyword evidence="4" id="KW-1185">Reference proteome</keyword>
<dbReference type="EMBL" id="JAOWRF010000302">
    <property type="protein sequence ID" value="MCV3216012.1"/>
    <property type="molecule type" value="Genomic_DNA"/>
</dbReference>
<dbReference type="InterPro" id="IPR013762">
    <property type="entry name" value="Integrase-like_cat_sf"/>
</dbReference>
<proteinExistence type="predicted"/>
<evidence type="ECO:0000313" key="3">
    <source>
        <dbReference type="EMBL" id="MCV3216012.1"/>
    </source>
</evidence>
<dbReference type="PROSITE" id="PS51898">
    <property type="entry name" value="TYR_RECOMBINASE"/>
    <property type="match status" value="1"/>
</dbReference>
<gene>
    <name evidence="3" type="ORF">OGM63_21290</name>
</gene>
<reference evidence="3 4" key="1">
    <citation type="submission" date="2022-10" db="EMBL/GenBank/DDBJ databases">
        <title>Identification of biosynthetic pathway for the production of the potent trypsin inhibitor radiosumin.</title>
        <authorList>
            <person name="Fewer D.P."/>
            <person name="Delbaje E."/>
            <person name="Ouyang X."/>
            <person name="Agostino P.D."/>
            <person name="Wahlsten M."/>
            <person name="Jokela J."/>
            <person name="Permi P."/>
            <person name="Haapaniemi E."/>
            <person name="Koistinen H."/>
        </authorList>
    </citation>
    <scope>NUCLEOTIDE SEQUENCE [LARGE SCALE GENOMIC DNA]</scope>
    <source>
        <strain evidence="3 4">NIES-515</strain>
    </source>
</reference>
<dbReference type="InterPro" id="IPR011010">
    <property type="entry name" value="DNA_brk_join_enz"/>
</dbReference>
<accession>A0ABT3B3S2</accession>
<dbReference type="Gene3D" id="1.10.443.10">
    <property type="entry name" value="Intergrase catalytic core"/>
    <property type="match status" value="1"/>
</dbReference>
<evidence type="ECO:0000313" key="4">
    <source>
        <dbReference type="Proteomes" id="UP001526143"/>
    </source>
</evidence>
<dbReference type="InterPro" id="IPR002104">
    <property type="entry name" value="Integrase_catalytic"/>
</dbReference>
<dbReference type="SUPFAM" id="SSF56349">
    <property type="entry name" value="DNA breaking-rejoining enzymes"/>
    <property type="match status" value="1"/>
</dbReference>